<gene>
    <name evidence="2" type="primary">RE1_2403</name>
    <name evidence="2" type="ORF">CK203_112576</name>
</gene>
<evidence type="ECO:0000313" key="3">
    <source>
        <dbReference type="Proteomes" id="UP000288805"/>
    </source>
</evidence>
<dbReference type="PANTHER" id="PTHR11439:SF455">
    <property type="entry name" value="RLK (RECEPTOR-LIKE PROTEIN KINASE) 8, PUTATIVE-RELATED"/>
    <property type="match status" value="1"/>
</dbReference>
<evidence type="ECO:0000313" key="2">
    <source>
        <dbReference type="EMBL" id="RVW21820.1"/>
    </source>
</evidence>
<feature type="domain" description="Reverse transcriptase Ty1/copia-type" evidence="1">
    <location>
        <begin position="14"/>
        <end position="96"/>
    </location>
</feature>
<name>A0A438CF47_VITVI</name>
<dbReference type="Pfam" id="PF07727">
    <property type="entry name" value="RVT_2"/>
    <property type="match status" value="1"/>
</dbReference>
<sequence>MDPLNATQHDSWIRVFLQTLRLDYFETFSHVVKPTTIRIVLVLALSHKWPIRQLDIHNAFLNGDLEEEVYKEQPLGFVNSHVLTYVCKLTKALLTLTTIVIFLVYVDDIIITSSTSSLVHSLITTFNTQFELKDLGLLSYFLGLEYCTLTKPDVYFSVNKVCQFMHAPTPTTWQAMECILQYLKGISSYGLSINTSNDLSLLYYTDADWASCHDDKRSTSGYCTFLGPNLISWASSR</sequence>
<organism evidence="2 3">
    <name type="scientific">Vitis vinifera</name>
    <name type="common">Grape</name>
    <dbReference type="NCBI Taxonomy" id="29760"/>
    <lineage>
        <taxon>Eukaryota</taxon>
        <taxon>Viridiplantae</taxon>
        <taxon>Streptophyta</taxon>
        <taxon>Embryophyta</taxon>
        <taxon>Tracheophyta</taxon>
        <taxon>Spermatophyta</taxon>
        <taxon>Magnoliopsida</taxon>
        <taxon>eudicotyledons</taxon>
        <taxon>Gunneridae</taxon>
        <taxon>Pentapetalae</taxon>
        <taxon>rosids</taxon>
        <taxon>Vitales</taxon>
        <taxon>Vitaceae</taxon>
        <taxon>Viteae</taxon>
        <taxon>Vitis</taxon>
    </lineage>
</organism>
<protein>
    <submittedName>
        <fullName evidence="2">Retrovirus-related Pol polyprotein from transposon RE1</fullName>
    </submittedName>
</protein>
<evidence type="ECO:0000259" key="1">
    <source>
        <dbReference type="Pfam" id="PF07727"/>
    </source>
</evidence>
<reference evidence="2 3" key="1">
    <citation type="journal article" date="2018" name="PLoS Genet.">
        <title>Population sequencing reveals clonal diversity and ancestral inbreeding in the grapevine cultivar Chardonnay.</title>
        <authorList>
            <person name="Roach M.J."/>
            <person name="Johnson D.L."/>
            <person name="Bohlmann J."/>
            <person name="van Vuuren H.J."/>
            <person name="Jones S.J."/>
            <person name="Pretorius I.S."/>
            <person name="Schmidt S.A."/>
            <person name="Borneman A.R."/>
        </authorList>
    </citation>
    <scope>NUCLEOTIDE SEQUENCE [LARGE SCALE GENOMIC DNA]</scope>
    <source>
        <strain evidence="3">cv. Chardonnay</strain>
        <tissue evidence="2">Leaf</tissue>
    </source>
</reference>
<dbReference type="Proteomes" id="UP000288805">
    <property type="component" value="Unassembled WGS sequence"/>
</dbReference>
<dbReference type="InterPro" id="IPR013103">
    <property type="entry name" value="RVT_2"/>
</dbReference>
<dbReference type="AlphaFoldDB" id="A0A438CF47"/>
<proteinExistence type="predicted"/>
<dbReference type="PANTHER" id="PTHR11439">
    <property type="entry name" value="GAG-POL-RELATED RETROTRANSPOSON"/>
    <property type="match status" value="1"/>
</dbReference>
<dbReference type="SUPFAM" id="SSF56672">
    <property type="entry name" value="DNA/RNA polymerases"/>
    <property type="match status" value="1"/>
</dbReference>
<dbReference type="EMBL" id="QGNW01002266">
    <property type="protein sequence ID" value="RVW21820.1"/>
    <property type="molecule type" value="Genomic_DNA"/>
</dbReference>
<accession>A0A438CF47</accession>
<comment type="caution">
    <text evidence="2">The sequence shown here is derived from an EMBL/GenBank/DDBJ whole genome shotgun (WGS) entry which is preliminary data.</text>
</comment>
<dbReference type="InterPro" id="IPR043502">
    <property type="entry name" value="DNA/RNA_pol_sf"/>
</dbReference>